<feature type="domain" description="Solute-binding protein family 3/N-terminal" evidence="2">
    <location>
        <begin position="49"/>
        <end position="270"/>
    </location>
</feature>
<keyword evidence="5" id="KW-1185">Reference proteome</keyword>
<protein>
    <recommendedName>
        <fullName evidence="2">Solute-binding protein family 3/N-terminal domain-containing protein</fullName>
    </recommendedName>
</protein>
<dbReference type="AlphaFoldDB" id="A0A2N3KRW6"/>
<accession>A0A2N3KRW6</accession>
<evidence type="ECO:0000259" key="2">
    <source>
        <dbReference type="SMART" id="SM00062"/>
    </source>
</evidence>
<keyword evidence="1" id="KW-0472">Membrane</keyword>
<dbReference type="EMBL" id="CP024199">
    <property type="protein sequence ID" value="AUG52617.1"/>
    <property type="molecule type" value="Genomic_DNA"/>
</dbReference>
<evidence type="ECO:0000313" key="5">
    <source>
        <dbReference type="Proteomes" id="UP000233458"/>
    </source>
</evidence>
<dbReference type="EMBL" id="NWTK01000009">
    <property type="protein sequence ID" value="PKR53267.1"/>
    <property type="molecule type" value="Genomic_DNA"/>
</dbReference>
<reference evidence="3 5" key="2">
    <citation type="submission" date="2017-10" db="EMBL/GenBank/DDBJ databases">
        <title>Biodiversity and function of Thalassospira species in the particle-attached aromatic-hydrocarbon-degrading consortia from the surface seawater of the China South Sea.</title>
        <authorList>
            <person name="Dong C."/>
            <person name="Liu R."/>
            <person name="Shao Z."/>
        </authorList>
    </citation>
    <scope>NUCLEOTIDE SEQUENCE [LARGE SCALE GENOMIC DNA]</scope>
    <source>
        <strain evidence="3 5">CSC3H3</strain>
    </source>
</reference>
<evidence type="ECO:0000313" key="6">
    <source>
        <dbReference type="Proteomes" id="UP000233597"/>
    </source>
</evidence>
<gene>
    <name evidence="4" type="ORF">COO20_14275</name>
    <name evidence="3" type="ORF">CSC3H3_07710</name>
</gene>
<proteinExistence type="predicted"/>
<keyword evidence="1" id="KW-0812">Transmembrane</keyword>
<feature type="transmembrane region" description="Helical" evidence="1">
    <location>
        <begin position="12"/>
        <end position="31"/>
    </location>
</feature>
<evidence type="ECO:0000313" key="3">
    <source>
        <dbReference type="EMBL" id="AUG52617.1"/>
    </source>
</evidence>
<organism evidence="4 6">
    <name type="scientific">Thalassospira marina</name>
    <dbReference type="NCBI Taxonomy" id="2048283"/>
    <lineage>
        <taxon>Bacteria</taxon>
        <taxon>Pseudomonadati</taxon>
        <taxon>Pseudomonadota</taxon>
        <taxon>Alphaproteobacteria</taxon>
        <taxon>Rhodospirillales</taxon>
        <taxon>Thalassospiraceae</taxon>
        <taxon>Thalassospira</taxon>
    </lineage>
</organism>
<dbReference type="Proteomes" id="UP000233458">
    <property type="component" value="Chromosome"/>
</dbReference>
<evidence type="ECO:0000313" key="4">
    <source>
        <dbReference type="EMBL" id="PKR53267.1"/>
    </source>
</evidence>
<dbReference type="SMART" id="SM00062">
    <property type="entry name" value="PBPb"/>
    <property type="match status" value="1"/>
</dbReference>
<dbReference type="InterPro" id="IPR001638">
    <property type="entry name" value="Solute-binding_3/MltF_N"/>
</dbReference>
<dbReference type="SUPFAM" id="SSF53850">
    <property type="entry name" value="Periplasmic binding protein-like II"/>
    <property type="match status" value="1"/>
</dbReference>
<dbReference type="Proteomes" id="UP000233597">
    <property type="component" value="Unassembled WGS sequence"/>
</dbReference>
<dbReference type="KEGG" id="thac:CSC3H3_07710"/>
<dbReference type="RefSeq" id="WP_101267705.1">
    <property type="nucleotide sequence ID" value="NZ_CP024199.1"/>
</dbReference>
<dbReference type="PANTHER" id="PTHR38834:SF3">
    <property type="entry name" value="SOLUTE-BINDING PROTEIN FAMILY 3_N-TERMINAL DOMAIN-CONTAINING PROTEIN"/>
    <property type="match status" value="1"/>
</dbReference>
<dbReference type="Gene3D" id="3.40.190.10">
    <property type="entry name" value="Periplasmic binding protein-like II"/>
    <property type="match status" value="2"/>
</dbReference>
<keyword evidence="1" id="KW-1133">Transmembrane helix</keyword>
<dbReference type="Pfam" id="PF00497">
    <property type="entry name" value="SBP_bac_3"/>
    <property type="match status" value="1"/>
</dbReference>
<sequence>MSDSGLARPARIVLLVVATAFMFVVPVVAFAQQAMGSNPDQGYIGAARSVRIYTENLPPFNYRTNEGIAGIGAEVVSAMAKLVGHSGEFEMLPWKRVLSALEKEPYSAAFSMVRIPEREDEFKWVGPITYSKSAFYQLADSPVKVRSLEEARVVSAIGVQAGGASERALRALGFKNLMPLYAPNNGLQMLLSGRIVLWETADLIVESQSRKIGVASSLVEPAVTLGNYDLYLAFSHSTPDTVIVPWRQALNELHRNGVFDEIQRRYGVHIEKPGPHKTSFSMLN</sequence>
<reference evidence="4 6" key="1">
    <citation type="submission" date="2017-09" db="EMBL/GenBank/DDBJ databases">
        <title>Biodiversity and function of Thalassospira species in the particle-attached aromatic-hydrocarbon-degrading consortia from the surface seawater of the South China Sea.</title>
        <authorList>
            <person name="Dong C."/>
            <person name="Liu R."/>
            <person name="Shao Z."/>
        </authorList>
    </citation>
    <scope>NUCLEOTIDE SEQUENCE [LARGE SCALE GENOMIC DNA]</scope>
    <source>
        <strain evidence="4 6">CSC1P2</strain>
    </source>
</reference>
<dbReference type="OrthoDB" id="8587856at2"/>
<name>A0A2N3KRW6_9PROT</name>
<dbReference type="PANTHER" id="PTHR38834">
    <property type="entry name" value="PERIPLASMIC SUBSTRATE BINDING PROTEIN FAMILY 3"/>
    <property type="match status" value="1"/>
</dbReference>
<evidence type="ECO:0000256" key="1">
    <source>
        <dbReference type="SAM" id="Phobius"/>
    </source>
</evidence>